<evidence type="ECO:0000313" key="2">
    <source>
        <dbReference type="EMBL" id="PQJ11934.1"/>
    </source>
</evidence>
<gene>
    <name evidence="2" type="ORF">CJD36_009080</name>
</gene>
<sequence>MRALRLILICILLTNLAVAQQLITFTASVKYTKMGLDDQIDVTYYCEGDSVNNFEPAHFSNFEIVDGPRSAQSTQRTTKNGKQIEKKALMMFYVLKPLDTGSLIIEPATISLNNGSKVLSNSLTIKVLPGSVTNILNGGNHKTLLESKRELEIAMFSSGFPFVVCAGPVYLFDSSSVGHVLSVINDSLRPLLRKKPASKEQGIYWVHDLPRLYVFVKDTTGIRDAIAAVYPKNDGGIYLTSITAPTFMMFTLEADFNNRYAYYEGFGNIKKLLSQHGADTVNDRRIVTSWSFNNTDSRDQFKKQVRKKYTIEEESDFSPKGVSNVTFKTITISAPVELEISALRKMATTLMNYSDANQGSFLKLEVARYTR</sequence>
<accession>A0A2S7SYY9</accession>
<dbReference type="RefSeq" id="WP_105038814.1">
    <property type="nucleotide sequence ID" value="NZ_PPSL01000002.1"/>
</dbReference>
<dbReference type="Pfam" id="PF13584">
    <property type="entry name" value="BatD"/>
    <property type="match status" value="1"/>
</dbReference>
<comment type="caution">
    <text evidence="2">The sequence shown here is derived from an EMBL/GenBank/DDBJ whole genome shotgun (WGS) entry which is preliminary data.</text>
</comment>
<dbReference type="OrthoDB" id="2079210at2"/>
<dbReference type="Proteomes" id="UP000239872">
    <property type="component" value="Unassembled WGS sequence"/>
</dbReference>
<name>A0A2S7SYY9_9BACT</name>
<dbReference type="AlphaFoldDB" id="A0A2S7SYY9"/>
<reference evidence="2 3" key="1">
    <citation type="submission" date="2018-01" db="EMBL/GenBank/DDBJ databases">
        <title>A novel member of the phylum Bacteroidetes isolated from glacier ice.</title>
        <authorList>
            <person name="Liu Q."/>
            <person name="Xin Y.-H."/>
        </authorList>
    </citation>
    <scope>NUCLEOTIDE SEQUENCE [LARGE SCALE GENOMIC DNA]</scope>
    <source>
        <strain evidence="2 3">RB1R16</strain>
    </source>
</reference>
<dbReference type="InterPro" id="IPR025738">
    <property type="entry name" value="BatD"/>
</dbReference>
<protein>
    <submittedName>
        <fullName evidence="2">Uncharacterized protein</fullName>
    </submittedName>
</protein>
<feature type="chain" id="PRO_5015503565" evidence="1">
    <location>
        <begin position="20"/>
        <end position="371"/>
    </location>
</feature>
<keyword evidence="3" id="KW-1185">Reference proteome</keyword>
<evidence type="ECO:0000313" key="3">
    <source>
        <dbReference type="Proteomes" id="UP000239872"/>
    </source>
</evidence>
<dbReference type="EMBL" id="PPSL01000002">
    <property type="protein sequence ID" value="PQJ11934.1"/>
    <property type="molecule type" value="Genomic_DNA"/>
</dbReference>
<evidence type="ECO:0000256" key="1">
    <source>
        <dbReference type="SAM" id="SignalP"/>
    </source>
</evidence>
<feature type="signal peptide" evidence="1">
    <location>
        <begin position="1"/>
        <end position="19"/>
    </location>
</feature>
<organism evidence="2 3">
    <name type="scientific">Flavipsychrobacter stenotrophus</name>
    <dbReference type="NCBI Taxonomy" id="2077091"/>
    <lineage>
        <taxon>Bacteria</taxon>
        <taxon>Pseudomonadati</taxon>
        <taxon>Bacteroidota</taxon>
        <taxon>Chitinophagia</taxon>
        <taxon>Chitinophagales</taxon>
        <taxon>Chitinophagaceae</taxon>
        <taxon>Flavipsychrobacter</taxon>
    </lineage>
</organism>
<keyword evidence="1" id="KW-0732">Signal</keyword>
<proteinExistence type="predicted"/>